<dbReference type="Proteomes" id="UP001607302">
    <property type="component" value="Unassembled WGS sequence"/>
</dbReference>
<reference evidence="1 2" key="1">
    <citation type="journal article" date="2024" name="Ann. Entomol. Soc. Am.">
        <title>Genomic analyses of the southern and eastern yellowjacket wasps (Hymenoptera: Vespidae) reveal evolutionary signatures of social life.</title>
        <authorList>
            <person name="Catto M.A."/>
            <person name="Caine P.B."/>
            <person name="Orr S.E."/>
            <person name="Hunt B.G."/>
            <person name="Goodisman M.A.D."/>
        </authorList>
    </citation>
    <scope>NUCLEOTIDE SEQUENCE [LARGE SCALE GENOMIC DNA]</scope>
    <source>
        <strain evidence="1">233</strain>
        <tissue evidence="1">Head and thorax</tissue>
    </source>
</reference>
<gene>
    <name evidence="1" type="ORF">V1478_003922</name>
</gene>
<dbReference type="EMBL" id="JAUDFV010000074">
    <property type="protein sequence ID" value="KAL2734224.1"/>
    <property type="molecule type" value="Genomic_DNA"/>
</dbReference>
<name>A0ABD2BN78_VESSQ</name>
<comment type="caution">
    <text evidence="1">The sequence shown here is derived from an EMBL/GenBank/DDBJ whole genome shotgun (WGS) entry which is preliminary data.</text>
</comment>
<accession>A0ABD2BN78</accession>
<dbReference type="AlphaFoldDB" id="A0ABD2BN78"/>
<sequence length="72" mass="8080">MKGVMKGDGDGMAASSEFTFDLKLVYKVLREWTFFDPGTLWANTAEQNGTRIFEDTTASSLLPCEQRDQVQV</sequence>
<evidence type="ECO:0000313" key="1">
    <source>
        <dbReference type="EMBL" id="KAL2734224.1"/>
    </source>
</evidence>
<evidence type="ECO:0000313" key="2">
    <source>
        <dbReference type="Proteomes" id="UP001607302"/>
    </source>
</evidence>
<keyword evidence="2" id="KW-1185">Reference proteome</keyword>
<organism evidence="1 2">
    <name type="scientific">Vespula squamosa</name>
    <name type="common">Southern yellow jacket</name>
    <name type="synonym">Wasp</name>
    <dbReference type="NCBI Taxonomy" id="30214"/>
    <lineage>
        <taxon>Eukaryota</taxon>
        <taxon>Metazoa</taxon>
        <taxon>Ecdysozoa</taxon>
        <taxon>Arthropoda</taxon>
        <taxon>Hexapoda</taxon>
        <taxon>Insecta</taxon>
        <taxon>Pterygota</taxon>
        <taxon>Neoptera</taxon>
        <taxon>Endopterygota</taxon>
        <taxon>Hymenoptera</taxon>
        <taxon>Apocrita</taxon>
        <taxon>Aculeata</taxon>
        <taxon>Vespoidea</taxon>
        <taxon>Vespidae</taxon>
        <taxon>Vespinae</taxon>
        <taxon>Vespula</taxon>
    </lineage>
</organism>
<proteinExistence type="predicted"/>
<protein>
    <submittedName>
        <fullName evidence="1">Uncharacterized protein</fullName>
    </submittedName>
</protein>